<accession>A0ABV1E2P4</accession>
<comment type="caution">
    <text evidence="1">The sequence shown here is derived from an EMBL/GenBank/DDBJ whole genome shotgun (WGS) entry which is preliminary data.</text>
</comment>
<proteinExistence type="predicted"/>
<keyword evidence="2" id="KW-1185">Reference proteome</keyword>
<gene>
    <name evidence="1" type="ORF">WMO26_12130</name>
</gene>
<protein>
    <submittedName>
        <fullName evidence="1">RusA family crossover junction endodeoxyribonuclease</fullName>
    </submittedName>
</protein>
<dbReference type="InterPro" id="IPR008822">
    <property type="entry name" value="Endonuclease_RusA-like"/>
</dbReference>
<name>A0ABV1E2P4_9FIRM</name>
<reference evidence="1 2" key="1">
    <citation type="submission" date="2024-03" db="EMBL/GenBank/DDBJ databases">
        <title>Human intestinal bacterial collection.</title>
        <authorList>
            <person name="Pauvert C."/>
            <person name="Hitch T.C.A."/>
            <person name="Clavel T."/>
        </authorList>
    </citation>
    <scope>NUCLEOTIDE SEQUENCE [LARGE SCALE GENOMIC DNA]</scope>
    <source>
        <strain evidence="1 2">CLA-JM-H44</strain>
    </source>
</reference>
<evidence type="ECO:0000313" key="2">
    <source>
        <dbReference type="Proteomes" id="UP001489509"/>
    </source>
</evidence>
<sequence>MIFTIPGPPKGKARPRIVRNHGKIHSYTPDATAAYEELVRIKYLQAEGGAIKLQGPIEILIFAGFPIPKSASKRKREQMLRGEILPAKKPDCDNICKIICDALNGIAYRDDAQIVEAHVRKVYVGGSGETTVTLTEIEEAQ</sequence>
<organism evidence="1 2">
    <name type="scientific">Solibaculum intestinale</name>
    <dbReference type="NCBI Taxonomy" id="3133165"/>
    <lineage>
        <taxon>Bacteria</taxon>
        <taxon>Bacillati</taxon>
        <taxon>Bacillota</taxon>
        <taxon>Clostridia</taxon>
        <taxon>Eubacteriales</taxon>
        <taxon>Oscillospiraceae</taxon>
        <taxon>Solibaculum</taxon>
    </lineage>
</organism>
<dbReference type="SUPFAM" id="SSF103084">
    <property type="entry name" value="Holliday junction resolvase RusA"/>
    <property type="match status" value="1"/>
</dbReference>
<dbReference type="RefSeq" id="WP_349220747.1">
    <property type="nucleotide sequence ID" value="NZ_JBBMFD010000030.1"/>
</dbReference>
<dbReference type="InterPro" id="IPR036614">
    <property type="entry name" value="RusA-like_sf"/>
</dbReference>
<dbReference type="Gene3D" id="3.30.1330.70">
    <property type="entry name" value="Holliday junction resolvase RusA"/>
    <property type="match status" value="1"/>
</dbReference>
<dbReference type="Proteomes" id="UP001489509">
    <property type="component" value="Unassembled WGS sequence"/>
</dbReference>
<evidence type="ECO:0000313" key="1">
    <source>
        <dbReference type="EMBL" id="MEQ2441577.1"/>
    </source>
</evidence>
<dbReference type="Pfam" id="PF05866">
    <property type="entry name" value="RusA"/>
    <property type="match status" value="1"/>
</dbReference>
<dbReference type="EMBL" id="JBBMFD010000030">
    <property type="protein sequence ID" value="MEQ2441577.1"/>
    <property type="molecule type" value="Genomic_DNA"/>
</dbReference>